<dbReference type="InterPro" id="IPR011990">
    <property type="entry name" value="TPR-like_helical_dom_sf"/>
</dbReference>
<reference evidence="1" key="1">
    <citation type="submission" date="2023-06" db="EMBL/GenBank/DDBJ databases">
        <title>Genome-scale phylogeny and comparative genomics of the fungal order Sordariales.</title>
        <authorList>
            <consortium name="Lawrence Berkeley National Laboratory"/>
            <person name="Hensen N."/>
            <person name="Bonometti L."/>
            <person name="Westerberg I."/>
            <person name="Brannstrom I.O."/>
            <person name="Guillou S."/>
            <person name="Cros-Aarteil S."/>
            <person name="Calhoun S."/>
            <person name="Haridas S."/>
            <person name="Kuo A."/>
            <person name="Mondo S."/>
            <person name="Pangilinan J."/>
            <person name="Riley R."/>
            <person name="Labutti K."/>
            <person name="Andreopoulos B."/>
            <person name="Lipzen A."/>
            <person name="Chen C."/>
            <person name="Yanf M."/>
            <person name="Daum C."/>
            <person name="Ng V."/>
            <person name="Clum A."/>
            <person name="Steindorff A."/>
            <person name="Ohm R."/>
            <person name="Martin F."/>
            <person name="Silar P."/>
            <person name="Natvig D."/>
            <person name="Lalanne C."/>
            <person name="Gautier V."/>
            <person name="Ament-Velasquez S.L."/>
            <person name="Kruys A."/>
            <person name="Hutchinson M.I."/>
            <person name="Powell A.J."/>
            <person name="Barry K."/>
            <person name="Miller A.N."/>
            <person name="Grigoriev I.V."/>
            <person name="Debuchy R."/>
            <person name="Gladieux P."/>
            <person name="Thoren M.H."/>
            <person name="Johannesson H."/>
        </authorList>
    </citation>
    <scope>NUCLEOTIDE SEQUENCE</scope>
    <source>
        <strain evidence="1">SMH4607-1</strain>
    </source>
</reference>
<name>A0AA39ZRJ2_9PEZI</name>
<dbReference type="InterPro" id="IPR036770">
    <property type="entry name" value="Ankyrin_rpt-contain_sf"/>
</dbReference>
<dbReference type="AlphaFoldDB" id="A0AA39ZRJ2"/>
<dbReference type="Gene3D" id="1.25.40.20">
    <property type="entry name" value="Ankyrin repeat-containing domain"/>
    <property type="match status" value="1"/>
</dbReference>
<dbReference type="SUPFAM" id="SSF48452">
    <property type="entry name" value="TPR-like"/>
    <property type="match status" value="1"/>
</dbReference>
<proteinExistence type="predicted"/>
<comment type="caution">
    <text evidence="1">The sequence shown here is derived from an EMBL/GenBank/DDBJ whole genome shotgun (WGS) entry which is preliminary data.</text>
</comment>
<dbReference type="EMBL" id="JAUKUA010000009">
    <property type="protein sequence ID" value="KAK0702323.1"/>
    <property type="molecule type" value="Genomic_DNA"/>
</dbReference>
<accession>A0AA39ZRJ2</accession>
<evidence type="ECO:0000313" key="2">
    <source>
        <dbReference type="Proteomes" id="UP001172102"/>
    </source>
</evidence>
<dbReference type="Proteomes" id="UP001172102">
    <property type="component" value="Unassembled WGS sequence"/>
</dbReference>
<evidence type="ECO:0000313" key="1">
    <source>
        <dbReference type="EMBL" id="KAK0702323.1"/>
    </source>
</evidence>
<dbReference type="Gene3D" id="1.25.40.10">
    <property type="entry name" value="Tetratricopeptide repeat domain"/>
    <property type="match status" value="1"/>
</dbReference>
<organism evidence="1 2">
    <name type="scientific">Lasiosphaeris hirsuta</name>
    <dbReference type="NCBI Taxonomy" id="260670"/>
    <lineage>
        <taxon>Eukaryota</taxon>
        <taxon>Fungi</taxon>
        <taxon>Dikarya</taxon>
        <taxon>Ascomycota</taxon>
        <taxon>Pezizomycotina</taxon>
        <taxon>Sordariomycetes</taxon>
        <taxon>Sordariomycetidae</taxon>
        <taxon>Sordariales</taxon>
        <taxon>Lasiosphaeriaceae</taxon>
        <taxon>Lasiosphaeris</taxon>
    </lineage>
</organism>
<keyword evidence="2" id="KW-1185">Reference proteome</keyword>
<sequence length="551" mass="62196">MSTNDAPPTRIMQRPCLESSRLMDQGRAHLGARRLELSLQRFTMALHLCESHPHLAGYKYQVLEMLRQALDLMDEMVEPLTRPRVHIVGEMGTVVRQLGRLDEAKEAFTEQYALAKQLQMEHVMCRAISNMGIVNYQQALKILEEEPKTALREKVATDRIHLAVEQLAQGVELAKNSKNVEAEASFRESTTRYQQVIAWESIGYSRLSLCYTALASLDAIDTARDLGGSILPMSCFFHGRVLLLQGKTKLALEQFNSGPRKDGELGVTTPTMAMCKEPSAENRGYLCEIIGAGADLSMSDSDGYTALDHAVSSGNSEAEALVLKGLETQLSLSRSELESLQKEARLRKGYREILQEKLRPILYQRDKHIDCIKELRRAYADILSADPEEKAMFDNLKFVKYTDFQSLNTLDDTSHTQYRRMLGAIELLLQANPAIDVQKLCIWMDFACVGQDSPGIGVSALPFIITQCDAVISLVDDAYYDRAWCCVEAMMISQLQRPTSRHPIHRWYEHIPLKAKHNAENTTKWGLHRARGMSLIMFLERQSRLLGEVIS</sequence>
<protein>
    <submittedName>
        <fullName evidence="1">Uncharacterized protein</fullName>
    </submittedName>
</protein>
<gene>
    <name evidence="1" type="ORF">B0H67DRAFT_604614</name>
</gene>